<protein>
    <submittedName>
        <fullName evidence="4">GNAT family N-acetyltransferase</fullName>
    </submittedName>
</protein>
<dbReference type="PROSITE" id="PS51186">
    <property type="entry name" value="GNAT"/>
    <property type="match status" value="1"/>
</dbReference>
<dbReference type="AlphaFoldDB" id="A0AAE3SXD4"/>
<dbReference type="RefSeq" id="WP_306413152.1">
    <property type="nucleotide sequence ID" value="NZ_JANFPI010000010.1"/>
</dbReference>
<feature type="domain" description="N-acetyltransferase" evidence="3">
    <location>
        <begin position="13"/>
        <end position="161"/>
    </location>
</feature>
<evidence type="ECO:0000259" key="3">
    <source>
        <dbReference type="PROSITE" id="PS51186"/>
    </source>
</evidence>
<name>A0AAE3SXD4_9HYPH</name>
<dbReference type="Proteomes" id="UP001208771">
    <property type="component" value="Unassembled WGS sequence"/>
</dbReference>
<evidence type="ECO:0000256" key="2">
    <source>
        <dbReference type="ARBA" id="ARBA00023315"/>
    </source>
</evidence>
<dbReference type="InterPro" id="IPR016181">
    <property type="entry name" value="Acyl_CoA_acyltransferase"/>
</dbReference>
<evidence type="ECO:0000313" key="4">
    <source>
        <dbReference type="EMBL" id="MCX8999653.1"/>
    </source>
</evidence>
<dbReference type="InterPro" id="IPR050832">
    <property type="entry name" value="Bact_Acetyltransf"/>
</dbReference>
<reference evidence="4" key="1">
    <citation type="submission" date="2022-07" db="EMBL/GenBank/DDBJ databases">
        <title>Ectorhizobium quercum gen.nov., sp. nov.</title>
        <authorList>
            <person name="Ma T."/>
            <person name="Li Y."/>
        </authorList>
    </citation>
    <scope>NUCLEOTIDE SEQUENCE</scope>
    <source>
        <strain evidence="4">BDR2-2</strain>
    </source>
</reference>
<organism evidence="4 5">
    <name type="scientific">Ectorhizobium quercum</name>
    <dbReference type="NCBI Taxonomy" id="2965071"/>
    <lineage>
        <taxon>Bacteria</taxon>
        <taxon>Pseudomonadati</taxon>
        <taxon>Pseudomonadota</taxon>
        <taxon>Alphaproteobacteria</taxon>
        <taxon>Hyphomicrobiales</taxon>
        <taxon>Rhizobiaceae</taxon>
        <taxon>Ectorhizobium</taxon>
    </lineage>
</organism>
<dbReference type="SUPFAM" id="SSF55729">
    <property type="entry name" value="Acyl-CoA N-acyltransferases (Nat)"/>
    <property type="match status" value="1"/>
</dbReference>
<dbReference type="CDD" id="cd04301">
    <property type="entry name" value="NAT_SF"/>
    <property type="match status" value="1"/>
</dbReference>
<dbReference type="Pfam" id="PF00583">
    <property type="entry name" value="Acetyltransf_1"/>
    <property type="match status" value="1"/>
</dbReference>
<keyword evidence="1" id="KW-0808">Transferase</keyword>
<keyword evidence="2" id="KW-0012">Acyltransferase</keyword>
<sequence>MSDSFVYTTTDDPRAQPLLDELLNEYDSRYGTFFNPEGARAEMTRYPPEAFAPPHGNFLLLIRDSRAIAGGAFMRHSADTAEFKRIWTDARFRRQGLARRVLVELEDQALRQGYSRVYLTTGFRQPEAVGLYLTHGYTALFDTSVDPETLKRTLPFEKNLAAAPNPAFAENAADYQGSFHP</sequence>
<comment type="caution">
    <text evidence="4">The sequence shown here is derived from an EMBL/GenBank/DDBJ whole genome shotgun (WGS) entry which is preliminary data.</text>
</comment>
<dbReference type="EMBL" id="JANFPI010000010">
    <property type="protein sequence ID" value="MCX8999653.1"/>
    <property type="molecule type" value="Genomic_DNA"/>
</dbReference>
<dbReference type="Gene3D" id="3.40.630.30">
    <property type="match status" value="1"/>
</dbReference>
<gene>
    <name evidence="4" type="ORF">NOF55_21330</name>
</gene>
<evidence type="ECO:0000313" key="5">
    <source>
        <dbReference type="Proteomes" id="UP001208771"/>
    </source>
</evidence>
<dbReference type="GO" id="GO:0016747">
    <property type="term" value="F:acyltransferase activity, transferring groups other than amino-acyl groups"/>
    <property type="evidence" value="ECO:0007669"/>
    <property type="project" value="InterPro"/>
</dbReference>
<dbReference type="PANTHER" id="PTHR43877:SF2">
    <property type="entry name" value="AMINOALKYLPHOSPHONATE N-ACETYLTRANSFERASE-RELATED"/>
    <property type="match status" value="1"/>
</dbReference>
<accession>A0AAE3SXD4</accession>
<proteinExistence type="predicted"/>
<evidence type="ECO:0000256" key="1">
    <source>
        <dbReference type="ARBA" id="ARBA00022679"/>
    </source>
</evidence>
<dbReference type="InterPro" id="IPR000182">
    <property type="entry name" value="GNAT_dom"/>
</dbReference>
<dbReference type="PANTHER" id="PTHR43877">
    <property type="entry name" value="AMINOALKYLPHOSPHONATE N-ACETYLTRANSFERASE-RELATED-RELATED"/>
    <property type="match status" value="1"/>
</dbReference>
<keyword evidence="5" id="KW-1185">Reference proteome</keyword>